<protein>
    <submittedName>
        <fullName evidence="1">Uncharacterized protein</fullName>
    </submittedName>
</protein>
<dbReference type="InterPro" id="IPR011990">
    <property type="entry name" value="TPR-like_helical_dom_sf"/>
</dbReference>
<dbReference type="CDD" id="cd00093">
    <property type="entry name" value="HTH_XRE"/>
    <property type="match status" value="1"/>
</dbReference>
<comment type="caution">
    <text evidence="1">The sequence shown here is derived from an EMBL/GenBank/DDBJ whole genome shotgun (WGS) entry which is preliminary data.</text>
</comment>
<dbReference type="EMBL" id="BNBD01000004">
    <property type="protein sequence ID" value="GHF43921.1"/>
    <property type="molecule type" value="Genomic_DNA"/>
</dbReference>
<name>A0A919B1X8_9ACTN</name>
<proteinExistence type="predicted"/>
<gene>
    <name evidence="1" type="ORF">GCM10010218_26520</name>
</gene>
<evidence type="ECO:0000313" key="2">
    <source>
        <dbReference type="Proteomes" id="UP000638313"/>
    </source>
</evidence>
<dbReference type="SUPFAM" id="SSF48452">
    <property type="entry name" value="TPR-like"/>
    <property type="match status" value="1"/>
</dbReference>
<reference evidence="1" key="1">
    <citation type="journal article" date="2014" name="Int. J. Syst. Evol. Microbiol.">
        <title>Complete genome sequence of Corynebacterium casei LMG S-19264T (=DSM 44701T), isolated from a smear-ripened cheese.</title>
        <authorList>
            <consortium name="US DOE Joint Genome Institute (JGI-PGF)"/>
            <person name="Walter F."/>
            <person name="Albersmeier A."/>
            <person name="Kalinowski J."/>
            <person name="Ruckert C."/>
        </authorList>
    </citation>
    <scope>NUCLEOTIDE SEQUENCE</scope>
    <source>
        <strain evidence="1">JCM 4059</strain>
    </source>
</reference>
<dbReference type="AlphaFoldDB" id="A0A919B1X8"/>
<dbReference type="Gene3D" id="1.25.40.10">
    <property type="entry name" value="Tetratricopeptide repeat domain"/>
    <property type="match status" value="1"/>
</dbReference>
<organism evidence="1 2">
    <name type="scientific">Streptomyces mashuensis</name>
    <dbReference type="NCBI Taxonomy" id="33904"/>
    <lineage>
        <taxon>Bacteria</taxon>
        <taxon>Bacillati</taxon>
        <taxon>Actinomycetota</taxon>
        <taxon>Actinomycetes</taxon>
        <taxon>Kitasatosporales</taxon>
        <taxon>Streptomycetaceae</taxon>
        <taxon>Streptomyces</taxon>
    </lineage>
</organism>
<dbReference type="Proteomes" id="UP000638313">
    <property type="component" value="Unassembled WGS sequence"/>
</dbReference>
<evidence type="ECO:0000313" key="1">
    <source>
        <dbReference type="EMBL" id="GHF43921.1"/>
    </source>
</evidence>
<keyword evidence="2" id="KW-1185">Reference proteome</keyword>
<reference evidence="1" key="2">
    <citation type="submission" date="2020-09" db="EMBL/GenBank/DDBJ databases">
        <authorList>
            <person name="Sun Q."/>
            <person name="Ohkuma M."/>
        </authorList>
    </citation>
    <scope>NUCLEOTIDE SEQUENCE</scope>
    <source>
        <strain evidence="1">JCM 4059</strain>
    </source>
</reference>
<dbReference type="InterPro" id="IPR001387">
    <property type="entry name" value="Cro/C1-type_HTH"/>
</dbReference>
<accession>A0A919B1X8</accession>
<sequence length="427" mass="46181">MCHAEPPGGYRGHMEGNELLKRRMAEAGYTQMELANKVSLLLIEGGRAGTVGDRTVRNWVSGRTRWPHPAQRAALEAIFACSAEELGFTPPRTTGGKAPVHRRNFMTVAAATALAVSAPAAAASRRVGLTDVERLHRKFAAIIANDHKYGGRTSIEVRACDLAGEAMLLQSRGDAGQHTRRALYGCAAGFMSSAMWAATDGRRFEAAQRHLDRAAGLAAMSGDQTIQFRIWSHAGSLYRHLGRPTDALAANDVARGLPVARRDPVFACLGHARQAAIHGVTGNRQGVRRALGHAREAWERADMSVQRPAWLRAVCNRAEVEELALSAYLSLGDYPQAEAHAHRSLALLGPSMQRDRAIVTARLAIAQLCQGDVEAAVRTAMSVTISAEHPRVADILRDFGRRLSREAPGSAQARAWNDFERSIGGTT</sequence>